<dbReference type="AlphaFoldDB" id="A0A9Q1EJK5"/>
<name>A0A9Q1EJK5_SYNKA</name>
<dbReference type="Proteomes" id="UP001152622">
    <property type="component" value="Chromosome 16"/>
</dbReference>
<gene>
    <name evidence="1" type="ORF">SKAU_G00346870</name>
</gene>
<organism evidence="1 2">
    <name type="scientific">Synaphobranchus kaupii</name>
    <name type="common">Kaup's arrowtooth eel</name>
    <dbReference type="NCBI Taxonomy" id="118154"/>
    <lineage>
        <taxon>Eukaryota</taxon>
        <taxon>Metazoa</taxon>
        <taxon>Chordata</taxon>
        <taxon>Craniata</taxon>
        <taxon>Vertebrata</taxon>
        <taxon>Euteleostomi</taxon>
        <taxon>Actinopterygii</taxon>
        <taxon>Neopterygii</taxon>
        <taxon>Teleostei</taxon>
        <taxon>Anguilliformes</taxon>
        <taxon>Synaphobranchidae</taxon>
        <taxon>Synaphobranchus</taxon>
    </lineage>
</organism>
<proteinExistence type="predicted"/>
<dbReference type="EMBL" id="JAINUF010000016">
    <property type="protein sequence ID" value="KAJ8340054.1"/>
    <property type="molecule type" value="Genomic_DNA"/>
</dbReference>
<evidence type="ECO:0000313" key="2">
    <source>
        <dbReference type="Proteomes" id="UP001152622"/>
    </source>
</evidence>
<protein>
    <submittedName>
        <fullName evidence="1">Uncharacterized protein</fullName>
    </submittedName>
</protein>
<reference evidence="1" key="1">
    <citation type="journal article" date="2023" name="Science">
        <title>Genome structures resolve the early diversification of teleost fishes.</title>
        <authorList>
            <person name="Parey E."/>
            <person name="Louis A."/>
            <person name="Montfort J."/>
            <person name="Bouchez O."/>
            <person name="Roques C."/>
            <person name="Iampietro C."/>
            <person name="Lluch J."/>
            <person name="Castinel A."/>
            <person name="Donnadieu C."/>
            <person name="Desvignes T."/>
            <person name="Floi Bucao C."/>
            <person name="Jouanno E."/>
            <person name="Wen M."/>
            <person name="Mejri S."/>
            <person name="Dirks R."/>
            <person name="Jansen H."/>
            <person name="Henkel C."/>
            <person name="Chen W.J."/>
            <person name="Zahm M."/>
            <person name="Cabau C."/>
            <person name="Klopp C."/>
            <person name="Thompson A.W."/>
            <person name="Robinson-Rechavi M."/>
            <person name="Braasch I."/>
            <person name="Lecointre G."/>
            <person name="Bobe J."/>
            <person name="Postlethwait J.H."/>
            <person name="Berthelot C."/>
            <person name="Roest Crollius H."/>
            <person name="Guiguen Y."/>
        </authorList>
    </citation>
    <scope>NUCLEOTIDE SEQUENCE</scope>
    <source>
        <strain evidence="1">WJC10195</strain>
    </source>
</reference>
<accession>A0A9Q1EJK5</accession>
<sequence>MNEQWQCVTPASANCLLYSCGQEIHVMTGQPVLVMPRLSNATPINAAGSISTPRHSVSAPRERHSFCCFDT</sequence>
<comment type="caution">
    <text evidence="1">The sequence shown here is derived from an EMBL/GenBank/DDBJ whole genome shotgun (WGS) entry which is preliminary data.</text>
</comment>
<evidence type="ECO:0000313" key="1">
    <source>
        <dbReference type="EMBL" id="KAJ8340054.1"/>
    </source>
</evidence>
<keyword evidence="2" id="KW-1185">Reference proteome</keyword>